<dbReference type="EMBL" id="ML975166">
    <property type="protein sequence ID" value="KAF1810454.1"/>
    <property type="molecule type" value="Genomic_DNA"/>
</dbReference>
<dbReference type="GeneID" id="54423984"/>
<dbReference type="RefSeq" id="XP_033532085.1">
    <property type="nucleotide sequence ID" value="XM_033683414.1"/>
</dbReference>
<evidence type="ECO:0000313" key="3">
    <source>
        <dbReference type="Proteomes" id="UP000504638"/>
    </source>
</evidence>
<evidence type="ECO:0000256" key="1">
    <source>
        <dbReference type="SAM" id="Phobius"/>
    </source>
</evidence>
<evidence type="ECO:0000313" key="2">
    <source>
        <dbReference type="EMBL" id="KAF1810454.1"/>
    </source>
</evidence>
<evidence type="ECO:0000313" key="4">
    <source>
        <dbReference type="RefSeq" id="XP_033532085.1"/>
    </source>
</evidence>
<keyword evidence="1" id="KW-1133">Transmembrane helix</keyword>
<name>A0A6G1FXE7_9PEZI</name>
<dbReference type="Proteomes" id="UP000504638">
    <property type="component" value="Unplaced"/>
</dbReference>
<feature type="transmembrane region" description="Helical" evidence="1">
    <location>
        <begin position="20"/>
        <end position="41"/>
    </location>
</feature>
<accession>A0A6G1FXE7</accession>
<reference evidence="2 4" key="1">
    <citation type="submission" date="2020-01" db="EMBL/GenBank/DDBJ databases">
        <authorList>
            <consortium name="DOE Joint Genome Institute"/>
            <person name="Haridas S."/>
            <person name="Albert R."/>
            <person name="Binder M."/>
            <person name="Bloem J."/>
            <person name="Labutti K."/>
            <person name="Salamov A."/>
            <person name="Andreopoulos B."/>
            <person name="Baker S.E."/>
            <person name="Barry K."/>
            <person name="Bills G."/>
            <person name="Bluhm B.H."/>
            <person name="Cannon C."/>
            <person name="Castanera R."/>
            <person name="Culley D.E."/>
            <person name="Daum C."/>
            <person name="Ezra D."/>
            <person name="Gonzalez J.B."/>
            <person name="Henrissat B."/>
            <person name="Kuo A."/>
            <person name="Liang C."/>
            <person name="Lipzen A."/>
            <person name="Lutzoni F."/>
            <person name="Magnuson J."/>
            <person name="Mondo S."/>
            <person name="Nolan M."/>
            <person name="Ohm R."/>
            <person name="Pangilinan J."/>
            <person name="Park H.-J."/>
            <person name="Ramirez L."/>
            <person name="Alfaro M."/>
            <person name="Sun H."/>
            <person name="Tritt A."/>
            <person name="Yoshinaga Y."/>
            <person name="Zwiers L.-H."/>
            <person name="Turgeon B.G."/>
            <person name="Goodwin S.B."/>
            <person name="Spatafora J.W."/>
            <person name="Crous P.W."/>
            <person name="Grigoriev I.V."/>
        </authorList>
    </citation>
    <scope>NUCLEOTIDE SEQUENCE</scope>
    <source>
        <strain evidence="2 4">CBS 781.70</strain>
    </source>
</reference>
<protein>
    <submittedName>
        <fullName evidence="2 4">Uncharacterized protein</fullName>
    </submittedName>
</protein>
<keyword evidence="3" id="KW-1185">Reference proteome</keyword>
<proteinExistence type="predicted"/>
<gene>
    <name evidence="2 4" type="ORF">P152DRAFT_99115</name>
</gene>
<organism evidence="2">
    <name type="scientific">Eremomyces bilateralis CBS 781.70</name>
    <dbReference type="NCBI Taxonomy" id="1392243"/>
    <lineage>
        <taxon>Eukaryota</taxon>
        <taxon>Fungi</taxon>
        <taxon>Dikarya</taxon>
        <taxon>Ascomycota</taxon>
        <taxon>Pezizomycotina</taxon>
        <taxon>Dothideomycetes</taxon>
        <taxon>Dothideomycetes incertae sedis</taxon>
        <taxon>Eremomycetales</taxon>
        <taxon>Eremomycetaceae</taxon>
        <taxon>Eremomyces</taxon>
    </lineage>
</organism>
<reference evidence="4" key="2">
    <citation type="submission" date="2020-04" db="EMBL/GenBank/DDBJ databases">
        <authorList>
            <consortium name="NCBI Genome Project"/>
        </authorList>
    </citation>
    <scope>NUCLEOTIDE SEQUENCE</scope>
    <source>
        <strain evidence="4">CBS 781.70</strain>
    </source>
</reference>
<reference evidence="4" key="3">
    <citation type="submission" date="2025-04" db="UniProtKB">
        <authorList>
            <consortium name="RefSeq"/>
        </authorList>
    </citation>
    <scope>IDENTIFICATION</scope>
    <source>
        <strain evidence="4">CBS 781.70</strain>
    </source>
</reference>
<keyword evidence="1" id="KW-0812">Transmembrane</keyword>
<sequence length="75" mass="8562">MLMCSSKRNSIISPSGQVSGFSLVAMSVISTYCSLSIHLFIDRRAQLQSLLQHQNTYARRCKHGKRHETYQMEVT</sequence>
<keyword evidence="1" id="KW-0472">Membrane</keyword>
<dbReference type="AlphaFoldDB" id="A0A6G1FXE7"/>